<reference evidence="2 3" key="1">
    <citation type="submission" date="2015-12" db="EMBL/GenBank/DDBJ databases">
        <title>Dictyostelia acquired genes for synthesis and detection of signals that induce cell-type specialization by lateral gene transfer from prokaryotes.</title>
        <authorList>
            <person name="Gloeckner G."/>
            <person name="Schaap P."/>
        </authorList>
    </citation>
    <scope>NUCLEOTIDE SEQUENCE [LARGE SCALE GENOMIC DNA]</scope>
    <source>
        <strain evidence="2 3">TK</strain>
    </source>
</reference>
<evidence type="ECO:0000256" key="1">
    <source>
        <dbReference type="SAM" id="SignalP"/>
    </source>
</evidence>
<comment type="caution">
    <text evidence="2">The sequence shown here is derived from an EMBL/GenBank/DDBJ whole genome shotgun (WGS) entry which is preliminary data.</text>
</comment>
<feature type="chain" id="PRO_5007593897" evidence="1">
    <location>
        <begin position="21"/>
        <end position="329"/>
    </location>
</feature>
<accession>A0A152AAF6</accession>
<sequence length="329" mass="37089">MLNWRISLAIFCIYGVLVECGSTTSPPKNLYYFSSTDIVFGEHPIVHVIDLATGDTVKSQTLTQFPRGTVLSALNKEDSETDLLLFGYRKIPSGWEYFLSSFNVNEFNMTTVASVNTTVGLDLFDPAPSFGYDADLNAIFDLFTIEGYMNITKYDFNQNELDYIYVPNPSSEPLNFQPSGAYDSVNKVYYINFYNENSELEIAQYGVESGQLNSSHIYAHYPNYPITNLFVLNGELYASYNQGNFETLFYRVNQNNNTFTLLANVPDNIGFGETVFAYNQNYIVFITHLSKTKILLTTLNVETLEKTTVTSPISNFPNYPLPVPVAAVL</sequence>
<dbReference type="EMBL" id="LODT01000001">
    <property type="protein sequence ID" value="KYR03057.1"/>
    <property type="molecule type" value="Genomic_DNA"/>
</dbReference>
<name>A0A152AAF6_TIELA</name>
<dbReference type="InParanoid" id="A0A152AAF6"/>
<dbReference type="Proteomes" id="UP000076078">
    <property type="component" value="Unassembled WGS sequence"/>
</dbReference>
<protein>
    <submittedName>
        <fullName evidence="2">Uncharacterized protein</fullName>
    </submittedName>
</protein>
<keyword evidence="1" id="KW-0732">Signal</keyword>
<gene>
    <name evidence="2" type="ORF">DLAC_00548</name>
</gene>
<dbReference type="AlphaFoldDB" id="A0A152AAF6"/>
<organism evidence="2 3">
    <name type="scientific">Tieghemostelium lacteum</name>
    <name type="common">Slime mold</name>
    <name type="synonym">Dictyostelium lacteum</name>
    <dbReference type="NCBI Taxonomy" id="361077"/>
    <lineage>
        <taxon>Eukaryota</taxon>
        <taxon>Amoebozoa</taxon>
        <taxon>Evosea</taxon>
        <taxon>Eumycetozoa</taxon>
        <taxon>Dictyostelia</taxon>
        <taxon>Dictyosteliales</taxon>
        <taxon>Raperosteliaceae</taxon>
        <taxon>Tieghemostelium</taxon>
    </lineage>
</organism>
<evidence type="ECO:0000313" key="2">
    <source>
        <dbReference type="EMBL" id="KYR03057.1"/>
    </source>
</evidence>
<evidence type="ECO:0000313" key="3">
    <source>
        <dbReference type="Proteomes" id="UP000076078"/>
    </source>
</evidence>
<keyword evidence="3" id="KW-1185">Reference proteome</keyword>
<proteinExistence type="predicted"/>
<feature type="signal peptide" evidence="1">
    <location>
        <begin position="1"/>
        <end position="20"/>
    </location>
</feature>